<keyword evidence="1" id="KW-1185">Reference proteome</keyword>
<dbReference type="AlphaFoldDB" id="A0A915HJR7"/>
<dbReference type="PANTHER" id="PTHR36944:SF2">
    <property type="entry name" value="CPG4 DOMAIN-CONTAINING PROTEIN"/>
    <property type="match status" value="1"/>
</dbReference>
<accession>A0A915HJR7</accession>
<dbReference type="Proteomes" id="UP000887565">
    <property type="component" value="Unplaced"/>
</dbReference>
<protein>
    <submittedName>
        <fullName evidence="2">Chondroitin proteoglycan 4 domain-containing protein</fullName>
    </submittedName>
</protein>
<sequence>LEQHLPCISEHRKEINGQCDPKCAKYESAIFKVLKQSNFKNVNDKMLKSLQMNVNDSCSYVQCMDKCQTPLIMKMCGSAAAMTIENLFMAMFHSIKFILNSVNMVRDENTTVSLSLVCNGLPHDTFI</sequence>
<evidence type="ECO:0000313" key="2">
    <source>
        <dbReference type="WBParaSite" id="nRc.2.0.1.t01576-RA"/>
    </source>
</evidence>
<evidence type="ECO:0000313" key="1">
    <source>
        <dbReference type="Proteomes" id="UP000887565"/>
    </source>
</evidence>
<name>A0A915HJR7_ROMCU</name>
<reference evidence="2" key="1">
    <citation type="submission" date="2022-11" db="UniProtKB">
        <authorList>
            <consortium name="WormBaseParasite"/>
        </authorList>
    </citation>
    <scope>IDENTIFICATION</scope>
</reference>
<proteinExistence type="predicted"/>
<organism evidence="1 2">
    <name type="scientific">Romanomermis culicivorax</name>
    <name type="common">Nematode worm</name>
    <dbReference type="NCBI Taxonomy" id="13658"/>
    <lineage>
        <taxon>Eukaryota</taxon>
        <taxon>Metazoa</taxon>
        <taxon>Ecdysozoa</taxon>
        <taxon>Nematoda</taxon>
        <taxon>Enoplea</taxon>
        <taxon>Dorylaimia</taxon>
        <taxon>Mermithida</taxon>
        <taxon>Mermithoidea</taxon>
        <taxon>Mermithidae</taxon>
        <taxon>Romanomermis</taxon>
    </lineage>
</organism>
<dbReference type="WBParaSite" id="nRc.2.0.1.t01576-RA">
    <property type="protein sequence ID" value="nRc.2.0.1.t01576-RA"/>
    <property type="gene ID" value="nRc.2.0.1.g01576"/>
</dbReference>
<dbReference type="PANTHER" id="PTHR36944">
    <property type="entry name" value="PROTEIN CBG02791-RELATED"/>
    <property type="match status" value="1"/>
</dbReference>